<dbReference type="SUPFAM" id="SSF54695">
    <property type="entry name" value="POZ domain"/>
    <property type="match status" value="1"/>
</dbReference>
<accession>A0AAD4MUP8</accession>
<dbReference type="CDD" id="cd18186">
    <property type="entry name" value="BTB_POZ_ZBTB_KLHL-like"/>
    <property type="match status" value="1"/>
</dbReference>
<dbReference type="PROSITE" id="PS50097">
    <property type="entry name" value="BTB"/>
    <property type="match status" value="1"/>
</dbReference>
<dbReference type="InterPro" id="IPR000210">
    <property type="entry name" value="BTB/POZ_dom"/>
</dbReference>
<dbReference type="EMBL" id="JAKKPZ010000044">
    <property type="protein sequence ID" value="KAI1706936.1"/>
    <property type="molecule type" value="Genomic_DNA"/>
</dbReference>
<dbReference type="InterPro" id="IPR008974">
    <property type="entry name" value="TRAF-like"/>
</dbReference>
<feature type="domain" description="BTB" evidence="1">
    <location>
        <begin position="292"/>
        <end position="359"/>
    </location>
</feature>
<gene>
    <name evidence="2" type="ORF">DdX_12719</name>
</gene>
<reference evidence="2" key="1">
    <citation type="submission" date="2022-01" db="EMBL/GenBank/DDBJ databases">
        <title>Genome Sequence Resource for Two Populations of Ditylenchus destructor, the Migratory Endoparasitic Phytonematode.</title>
        <authorList>
            <person name="Zhang H."/>
            <person name="Lin R."/>
            <person name="Xie B."/>
        </authorList>
    </citation>
    <scope>NUCLEOTIDE SEQUENCE</scope>
    <source>
        <strain evidence="2">BazhouSP</strain>
    </source>
</reference>
<comment type="caution">
    <text evidence="2">The sequence shown here is derived from an EMBL/GenBank/DDBJ whole genome shotgun (WGS) entry which is preliminary data.</text>
</comment>
<dbReference type="PANTHER" id="PTHR22744:SF14">
    <property type="entry name" value="BTB DOMAIN-CONTAINING PROTEIN-RELATED"/>
    <property type="match status" value="1"/>
</dbReference>
<keyword evidence="3" id="KW-1185">Reference proteome</keyword>
<evidence type="ECO:0000313" key="3">
    <source>
        <dbReference type="Proteomes" id="UP001201812"/>
    </source>
</evidence>
<dbReference type="InterPro" id="IPR011333">
    <property type="entry name" value="SKP1/BTB/POZ_sf"/>
</dbReference>
<protein>
    <submittedName>
        <fullName evidence="2">BTB/POZ domain-containing protein</fullName>
    </submittedName>
</protein>
<evidence type="ECO:0000313" key="2">
    <source>
        <dbReference type="EMBL" id="KAI1706936.1"/>
    </source>
</evidence>
<dbReference type="SMART" id="SM00225">
    <property type="entry name" value="BTB"/>
    <property type="match status" value="1"/>
</dbReference>
<dbReference type="Proteomes" id="UP001201812">
    <property type="component" value="Unassembled WGS sequence"/>
</dbReference>
<proteinExistence type="predicted"/>
<dbReference type="AlphaFoldDB" id="A0AAD4MUP8"/>
<dbReference type="Gene3D" id="3.30.710.10">
    <property type="entry name" value="Potassium Channel Kv1.1, Chain A"/>
    <property type="match status" value="1"/>
</dbReference>
<organism evidence="2 3">
    <name type="scientific">Ditylenchus destructor</name>
    <dbReference type="NCBI Taxonomy" id="166010"/>
    <lineage>
        <taxon>Eukaryota</taxon>
        <taxon>Metazoa</taxon>
        <taxon>Ecdysozoa</taxon>
        <taxon>Nematoda</taxon>
        <taxon>Chromadorea</taxon>
        <taxon>Rhabditida</taxon>
        <taxon>Tylenchina</taxon>
        <taxon>Tylenchomorpha</taxon>
        <taxon>Sphaerularioidea</taxon>
        <taxon>Anguinidae</taxon>
        <taxon>Anguininae</taxon>
        <taxon>Ditylenchus</taxon>
    </lineage>
</organism>
<name>A0AAD4MUP8_9BILA</name>
<dbReference type="PANTHER" id="PTHR22744">
    <property type="entry name" value="HELIX LOOP HELIX PROTEIN 21-RELATED"/>
    <property type="match status" value="1"/>
</dbReference>
<sequence>METNDPSRAKFELRIENFPKFVKAEAKHSGGIIVGQFTCSVTASVKRIKEYGRICLMVELIQSKKRNDVNVGNLVIAKVCLKSGGPAAPLKAKIIDGKPHRLGFAEQILKPSYGFLTHDNAIVLDVELVVNKRSAINEISLVVPDVHEWTSLPSSASHLKSQYIESANARWCLLASITKEQRDPAIVALHLDCAPIHATSAEWSCLCSGNFLIKYSDTAAYIRSFCHLFNNNADRDGFPSFITTEMLLEDSNIFGTKYIELVVQFTRVEPLFIELDPAAQVFYTGFSEQIPLNGTLLINNSQVTINKELLAEYSPFFRALFSSDFQEKSMNEITLIDVEENEFKELLSVLYPRYCPITDENVKFLLRLGDRFQIDFVLNACERFLLSSWSIERHNDIIALANKFSRQWLLDSCLAKTSNEDSIRALDTQTWTGLDPAIKKRLNCFSFSQL</sequence>
<evidence type="ECO:0000259" key="1">
    <source>
        <dbReference type="PROSITE" id="PS50097"/>
    </source>
</evidence>
<dbReference type="Gene3D" id="2.60.210.10">
    <property type="entry name" value="Apoptosis, Tumor Necrosis Factor Receptor Associated Protein 2, Chain A"/>
    <property type="match status" value="1"/>
</dbReference>
<dbReference type="Pfam" id="PF00651">
    <property type="entry name" value="BTB"/>
    <property type="match status" value="1"/>
</dbReference>